<sequence length="140" mass="16301">MNNEREMKPNSTASLMAECKHTLSDNQHFIETPIGLRKLSDNTMEKNVSTFRDERGNMRRLINVERGLRYMKEVMSSLMYKQDRLTTENTALKLRVGECEKISAINQELKEEIQEIRKQNDILKTTCLNYESSLIKELAG</sequence>
<evidence type="ECO:0000256" key="1">
    <source>
        <dbReference type="SAM" id="Coils"/>
    </source>
</evidence>
<accession>A0A5B7GJ93</accession>
<dbReference type="AlphaFoldDB" id="A0A5B7GJ93"/>
<evidence type="ECO:0000313" key="2">
    <source>
        <dbReference type="EMBL" id="MPC57589.1"/>
    </source>
</evidence>
<gene>
    <name evidence="2" type="ORF">E2C01_051572</name>
</gene>
<protein>
    <submittedName>
        <fullName evidence="2">Uncharacterized protein</fullName>
    </submittedName>
</protein>
<comment type="caution">
    <text evidence="2">The sequence shown here is derived from an EMBL/GenBank/DDBJ whole genome shotgun (WGS) entry which is preliminary data.</text>
</comment>
<keyword evidence="1" id="KW-0175">Coiled coil</keyword>
<reference evidence="2 3" key="1">
    <citation type="submission" date="2019-05" db="EMBL/GenBank/DDBJ databases">
        <title>Another draft genome of Portunus trituberculatus and its Hox gene families provides insights of decapod evolution.</title>
        <authorList>
            <person name="Jeong J.-H."/>
            <person name="Song I."/>
            <person name="Kim S."/>
            <person name="Choi T."/>
            <person name="Kim D."/>
            <person name="Ryu S."/>
            <person name="Kim W."/>
        </authorList>
    </citation>
    <scope>NUCLEOTIDE SEQUENCE [LARGE SCALE GENOMIC DNA]</scope>
    <source>
        <tissue evidence="2">Muscle</tissue>
    </source>
</reference>
<keyword evidence="3" id="KW-1185">Reference proteome</keyword>
<name>A0A5B7GJ93_PORTR</name>
<proteinExistence type="predicted"/>
<feature type="coiled-coil region" evidence="1">
    <location>
        <begin position="99"/>
        <end position="126"/>
    </location>
</feature>
<dbReference type="Proteomes" id="UP000324222">
    <property type="component" value="Unassembled WGS sequence"/>
</dbReference>
<organism evidence="2 3">
    <name type="scientific">Portunus trituberculatus</name>
    <name type="common">Swimming crab</name>
    <name type="synonym">Neptunus trituberculatus</name>
    <dbReference type="NCBI Taxonomy" id="210409"/>
    <lineage>
        <taxon>Eukaryota</taxon>
        <taxon>Metazoa</taxon>
        <taxon>Ecdysozoa</taxon>
        <taxon>Arthropoda</taxon>
        <taxon>Crustacea</taxon>
        <taxon>Multicrustacea</taxon>
        <taxon>Malacostraca</taxon>
        <taxon>Eumalacostraca</taxon>
        <taxon>Eucarida</taxon>
        <taxon>Decapoda</taxon>
        <taxon>Pleocyemata</taxon>
        <taxon>Brachyura</taxon>
        <taxon>Eubrachyura</taxon>
        <taxon>Portunoidea</taxon>
        <taxon>Portunidae</taxon>
        <taxon>Portuninae</taxon>
        <taxon>Portunus</taxon>
    </lineage>
</organism>
<dbReference type="EMBL" id="VSRR010014912">
    <property type="protein sequence ID" value="MPC57589.1"/>
    <property type="molecule type" value="Genomic_DNA"/>
</dbReference>
<evidence type="ECO:0000313" key="3">
    <source>
        <dbReference type="Proteomes" id="UP000324222"/>
    </source>
</evidence>